<name>A0A952AJM3_9BACT</name>
<protein>
    <submittedName>
        <fullName evidence="2">Phosphatidate cytidylyltransferase</fullName>
    </submittedName>
</protein>
<feature type="transmembrane region" description="Helical" evidence="1">
    <location>
        <begin position="37"/>
        <end position="58"/>
    </location>
</feature>
<dbReference type="Pfam" id="PF01148">
    <property type="entry name" value="CTP_transf_1"/>
    <property type="match status" value="1"/>
</dbReference>
<dbReference type="Proteomes" id="UP000781173">
    <property type="component" value="Unassembled WGS sequence"/>
</dbReference>
<dbReference type="GO" id="GO:0004143">
    <property type="term" value="F:ATP-dependent diacylglycerol kinase activity"/>
    <property type="evidence" value="ECO:0007669"/>
    <property type="project" value="InterPro"/>
</dbReference>
<keyword evidence="1" id="KW-0472">Membrane</keyword>
<keyword evidence="1" id="KW-1133">Transmembrane helix</keyword>
<dbReference type="PANTHER" id="PTHR31303:SF1">
    <property type="entry name" value="CTP-DEPENDENT DIACYLGLYCEROL KINASE 1"/>
    <property type="match status" value="1"/>
</dbReference>
<feature type="transmembrane region" description="Helical" evidence="1">
    <location>
        <begin position="100"/>
        <end position="123"/>
    </location>
</feature>
<comment type="caution">
    <text evidence="2">The sequence shown here is derived from an EMBL/GenBank/DDBJ whole genome shotgun (WGS) entry which is preliminary data.</text>
</comment>
<dbReference type="PANTHER" id="PTHR31303">
    <property type="entry name" value="CTP-DEPENDENT DIACYLGLYCEROL KINASE 1"/>
    <property type="match status" value="1"/>
</dbReference>
<organism evidence="2 3">
    <name type="scientific">Candidatus Dojkabacteria bacterium</name>
    <dbReference type="NCBI Taxonomy" id="2099670"/>
    <lineage>
        <taxon>Bacteria</taxon>
        <taxon>Candidatus Dojkabacteria</taxon>
    </lineage>
</organism>
<feature type="transmembrane region" description="Helical" evidence="1">
    <location>
        <begin position="78"/>
        <end position="94"/>
    </location>
</feature>
<keyword evidence="1" id="KW-0812">Transmembrane</keyword>
<keyword evidence="2" id="KW-0548">Nucleotidyltransferase</keyword>
<dbReference type="EMBL" id="JACFOF010000011">
    <property type="protein sequence ID" value="MBW7953978.1"/>
    <property type="molecule type" value="Genomic_DNA"/>
</dbReference>
<evidence type="ECO:0000313" key="2">
    <source>
        <dbReference type="EMBL" id="MBW7953978.1"/>
    </source>
</evidence>
<dbReference type="InterPro" id="IPR037997">
    <property type="entry name" value="Dgk1-like"/>
</dbReference>
<proteinExistence type="predicted"/>
<gene>
    <name evidence="2" type="ORF">H3C67_04275</name>
</gene>
<dbReference type="AlphaFoldDB" id="A0A952AJM3"/>
<evidence type="ECO:0000256" key="1">
    <source>
        <dbReference type="SAM" id="Phobius"/>
    </source>
</evidence>
<evidence type="ECO:0000313" key="3">
    <source>
        <dbReference type="Proteomes" id="UP000781173"/>
    </source>
</evidence>
<sequence>MKNFTKKDFIRKAMHVSFGTILLFLFYYNILELWHFLVLWLVGFSFSVGLKLGLNAGFIGRAIQDLDKDDFMPAQGMLYYYSTFLFLVFLQNHYGLDKDFILHSFLVLMFADPASFIAGKGFGKTKLPFHSKKTILGTATGMLVAVVVSLLFVSPIIAIVIGVLSMTMDVIDVKIGNLEIDDNFLIPSAVFVLRLLLL</sequence>
<reference evidence="2" key="1">
    <citation type="journal article" date="2022" name="ISME J.">
        <title>A general approach to explore prokaryotic protein glycosylation reveals the unique surface layer modulation of an anammox bacterium.</title>
        <authorList>
            <person name="Pabst M."/>
            <person name="Grouzdev D.S."/>
            <person name="Lawson C.E."/>
            <person name="Kleikamp H.B.C."/>
            <person name="de Ram C."/>
            <person name="Louwen R."/>
            <person name="Lin Y.M."/>
            <person name="Lucker S."/>
            <person name="van Loosdrecht M.C.M."/>
            <person name="Laureni M."/>
        </authorList>
    </citation>
    <scope>NUCLEOTIDE SEQUENCE</scope>
    <source>
        <strain evidence="2">BROCD043</strain>
    </source>
</reference>
<keyword evidence="2" id="KW-0808">Transferase</keyword>
<feature type="transmembrane region" description="Helical" evidence="1">
    <location>
        <begin position="12"/>
        <end position="31"/>
    </location>
</feature>
<accession>A0A952AJM3</accession>
<feature type="transmembrane region" description="Helical" evidence="1">
    <location>
        <begin position="135"/>
        <end position="168"/>
    </location>
</feature>
<dbReference type="GO" id="GO:0016779">
    <property type="term" value="F:nucleotidyltransferase activity"/>
    <property type="evidence" value="ECO:0007669"/>
    <property type="project" value="UniProtKB-KW"/>
</dbReference>